<dbReference type="EMBL" id="LAZR01012435">
    <property type="protein sequence ID" value="KKM26858.1"/>
    <property type="molecule type" value="Genomic_DNA"/>
</dbReference>
<sequence length="94" mass="10131">MASETFEFIDCATISISYQTTGLANVSFTVVSTEQKPGVLPPVRDYTQLTFGGIDFKGFVTQLDSGIIAGSIPNVFEHRYSLVMTGCANDCPRG</sequence>
<comment type="caution">
    <text evidence="1">The sequence shown here is derived from an EMBL/GenBank/DDBJ whole genome shotgun (WGS) entry which is preliminary data.</text>
</comment>
<organism evidence="1">
    <name type="scientific">marine sediment metagenome</name>
    <dbReference type="NCBI Taxonomy" id="412755"/>
    <lineage>
        <taxon>unclassified sequences</taxon>
        <taxon>metagenomes</taxon>
        <taxon>ecological metagenomes</taxon>
    </lineage>
</organism>
<proteinExistence type="predicted"/>
<gene>
    <name evidence="1" type="ORF">LCGC14_1580570</name>
</gene>
<reference evidence="1" key="1">
    <citation type="journal article" date="2015" name="Nature">
        <title>Complex archaea that bridge the gap between prokaryotes and eukaryotes.</title>
        <authorList>
            <person name="Spang A."/>
            <person name="Saw J.H."/>
            <person name="Jorgensen S.L."/>
            <person name="Zaremba-Niedzwiedzka K."/>
            <person name="Martijn J."/>
            <person name="Lind A.E."/>
            <person name="van Eijk R."/>
            <person name="Schleper C."/>
            <person name="Guy L."/>
            <person name="Ettema T.J."/>
        </authorList>
    </citation>
    <scope>NUCLEOTIDE SEQUENCE</scope>
</reference>
<name>A0A0F9KXW4_9ZZZZ</name>
<dbReference type="AlphaFoldDB" id="A0A0F9KXW4"/>
<protein>
    <submittedName>
        <fullName evidence="1">Uncharacterized protein</fullName>
    </submittedName>
</protein>
<accession>A0A0F9KXW4</accession>
<evidence type="ECO:0000313" key="1">
    <source>
        <dbReference type="EMBL" id="KKM26858.1"/>
    </source>
</evidence>